<keyword evidence="1" id="KW-0472">Membrane</keyword>
<keyword evidence="1" id="KW-1133">Transmembrane helix</keyword>
<dbReference type="EMBL" id="JAVRRG010000118">
    <property type="protein sequence ID" value="KAK5084030.1"/>
    <property type="molecule type" value="Genomic_DNA"/>
</dbReference>
<keyword evidence="3" id="KW-1185">Reference proteome</keyword>
<evidence type="ECO:0000313" key="2">
    <source>
        <dbReference type="EMBL" id="KAK5084030.1"/>
    </source>
</evidence>
<gene>
    <name evidence="2" type="ORF">LTR24_007661</name>
</gene>
<feature type="transmembrane region" description="Helical" evidence="1">
    <location>
        <begin position="32"/>
        <end position="52"/>
    </location>
</feature>
<accession>A0ABR0K2R7</accession>
<sequence>MSAHIHHGFWVNWSNGLIVGATVTLGEREGGLLTAFIATFVTIVGAELWKVICYISHQVRSKNAPQDGLYHQQQVILRTSPTPGGAAWLFLQQTWCWAGRVQLSLLRTLPWALFGAIYIGAVGLIAIFSSEISKSPGPLRLVVSDNCGFWTLNMTSPYSQEAFQTNLTAATYAKACYGGSRDPLSCSKFPVPSISWTSDQNATCPFESGTCVYGDTAAFRMVSKRINSHFDLGINAPSAGRIEIEKTTTCAPVRTRSFAKVLTSSDPGFYGRPDDTIAEYYYGPVVGVTNYTYAYNDHATFDNNGYTLTAVTASAGTAQVTGTFEPVPALNTTDADLSLLFIAANSVYYSEPCGDPIFSANTYYSSNTSNVFLEGYYPDYWVSVLGCSEQYRICNPNTNQCTPSQGLMQLSRTFDENEGGLDINVLQNAVANRLFRVLQVSNVYYATFARLGAALQASETLSTLSQRYLPPNQWHIEVGSWFDAGLARLQQRTQEYATGPANVQRGSYVLAPDPSLLADIPYRAMCYSQLVNDSSDTMSFSVLGMGILFGVGAMIVFTSLTIDTIVGWIQLKLQKGLHARTEWLVNDKLEMQRLLFEEMKLGQWDDSKRLPVTFKGQSFVGVADRHLNGMLKGQADHEDGATAELVEEHFDSKA</sequence>
<comment type="caution">
    <text evidence="2">The sequence shown here is derived from an EMBL/GenBank/DDBJ whole genome shotgun (WGS) entry which is preliminary data.</text>
</comment>
<evidence type="ECO:0000313" key="3">
    <source>
        <dbReference type="Proteomes" id="UP001345013"/>
    </source>
</evidence>
<reference evidence="2 3" key="1">
    <citation type="submission" date="2023-08" db="EMBL/GenBank/DDBJ databases">
        <title>Black Yeasts Isolated from many extreme environments.</title>
        <authorList>
            <person name="Coleine C."/>
            <person name="Stajich J.E."/>
            <person name="Selbmann L."/>
        </authorList>
    </citation>
    <scope>NUCLEOTIDE SEQUENCE [LARGE SCALE GENOMIC DNA]</scope>
    <source>
        <strain evidence="2 3">CCFEE 5885</strain>
    </source>
</reference>
<keyword evidence="1" id="KW-0812">Transmembrane</keyword>
<evidence type="ECO:0000256" key="1">
    <source>
        <dbReference type="SAM" id="Phobius"/>
    </source>
</evidence>
<name>A0ABR0K2R7_9EURO</name>
<feature type="transmembrane region" description="Helical" evidence="1">
    <location>
        <begin position="542"/>
        <end position="569"/>
    </location>
</feature>
<feature type="transmembrane region" description="Helical" evidence="1">
    <location>
        <begin position="109"/>
        <end position="128"/>
    </location>
</feature>
<protein>
    <submittedName>
        <fullName evidence="2">Uncharacterized protein</fullName>
    </submittedName>
</protein>
<proteinExistence type="predicted"/>
<dbReference type="Proteomes" id="UP001345013">
    <property type="component" value="Unassembled WGS sequence"/>
</dbReference>
<organism evidence="2 3">
    <name type="scientific">Lithohypha guttulata</name>
    <dbReference type="NCBI Taxonomy" id="1690604"/>
    <lineage>
        <taxon>Eukaryota</taxon>
        <taxon>Fungi</taxon>
        <taxon>Dikarya</taxon>
        <taxon>Ascomycota</taxon>
        <taxon>Pezizomycotina</taxon>
        <taxon>Eurotiomycetes</taxon>
        <taxon>Chaetothyriomycetidae</taxon>
        <taxon>Chaetothyriales</taxon>
        <taxon>Trichomeriaceae</taxon>
        <taxon>Lithohypha</taxon>
    </lineage>
</organism>